<dbReference type="PANTHER" id="PTHR30250">
    <property type="entry name" value="PST FAMILY PREDICTED COLANIC ACID TRANSPORTER"/>
    <property type="match status" value="1"/>
</dbReference>
<evidence type="ECO:0000313" key="8">
    <source>
        <dbReference type="Proteomes" id="UP000649345"/>
    </source>
</evidence>
<feature type="transmembrane region" description="Helical" evidence="6">
    <location>
        <begin position="310"/>
        <end position="334"/>
    </location>
</feature>
<feature type="transmembrane region" description="Helical" evidence="6">
    <location>
        <begin position="127"/>
        <end position="146"/>
    </location>
</feature>
<feature type="transmembrane region" description="Helical" evidence="6">
    <location>
        <begin position="187"/>
        <end position="207"/>
    </location>
</feature>
<gene>
    <name evidence="7" type="ORF">H8S44_02915</name>
</gene>
<dbReference type="InterPro" id="IPR050833">
    <property type="entry name" value="Poly_Biosynth_Transport"/>
</dbReference>
<feature type="transmembrane region" description="Helical" evidence="6">
    <location>
        <begin position="346"/>
        <end position="368"/>
    </location>
</feature>
<dbReference type="Proteomes" id="UP000649345">
    <property type="component" value="Unassembled WGS sequence"/>
</dbReference>
<dbReference type="GO" id="GO:0005886">
    <property type="term" value="C:plasma membrane"/>
    <property type="evidence" value="ECO:0007669"/>
    <property type="project" value="UniProtKB-SubCell"/>
</dbReference>
<evidence type="ECO:0000256" key="1">
    <source>
        <dbReference type="ARBA" id="ARBA00004651"/>
    </source>
</evidence>
<keyword evidence="5 6" id="KW-0472">Membrane</keyword>
<feature type="transmembrane region" description="Helical" evidence="6">
    <location>
        <begin position="470"/>
        <end position="489"/>
    </location>
</feature>
<protein>
    <submittedName>
        <fullName evidence="7">Oligosaccharide flippase family protein</fullName>
    </submittedName>
</protein>
<evidence type="ECO:0000256" key="6">
    <source>
        <dbReference type="SAM" id="Phobius"/>
    </source>
</evidence>
<keyword evidence="2" id="KW-1003">Cell membrane</keyword>
<dbReference type="AlphaFoldDB" id="A0A923LA25"/>
<name>A0A923LA25_9FIRM</name>
<feature type="transmembrane region" description="Helical" evidence="6">
    <location>
        <begin position="158"/>
        <end position="181"/>
    </location>
</feature>
<evidence type="ECO:0000256" key="2">
    <source>
        <dbReference type="ARBA" id="ARBA00022475"/>
    </source>
</evidence>
<keyword evidence="8" id="KW-1185">Reference proteome</keyword>
<dbReference type="PANTHER" id="PTHR30250:SF26">
    <property type="entry name" value="PSMA PROTEIN"/>
    <property type="match status" value="1"/>
</dbReference>
<feature type="transmembrane region" description="Helical" evidence="6">
    <location>
        <begin position="380"/>
        <end position="400"/>
    </location>
</feature>
<evidence type="ECO:0000256" key="4">
    <source>
        <dbReference type="ARBA" id="ARBA00022989"/>
    </source>
</evidence>
<evidence type="ECO:0000256" key="3">
    <source>
        <dbReference type="ARBA" id="ARBA00022692"/>
    </source>
</evidence>
<proteinExistence type="predicted"/>
<keyword evidence="3 6" id="KW-0812">Transmembrane</keyword>
<evidence type="ECO:0000313" key="7">
    <source>
        <dbReference type="EMBL" id="MBC5658725.1"/>
    </source>
</evidence>
<feature type="transmembrane region" description="Helical" evidence="6">
    <location>
        <begin position="16"/>
        <end position="38"/>
    </location>
</feature>
<keyword evidence="4 6" id="KW-1133">Transmembrane helix</keyword>
<accession>A0A923LA25</accession>
<comment type="subcellular location">
    <subcellularLocation>
        <location evidence="1">Cell membrane</location>
        <topology evidence="1">Multi-pass membrane protein</topology>
    </subcellularLocation>
</comment>
<dbReference type="EMBL" id="JACOOR010000002">
    <property type="protein sequence ID" value="MBC5658725.1"/>
    <property type="molecule type" value="Genomic_DNA"/>
</dbReference>
<reference evidence="7" key="1">
    <citation type="submission" date="2020-08" db="EMBL/GenBank/DDBJ databases">
        <title>Genome public.</title>
        <authorList>
            <person name="Liu C."/>
            <person name="Sun Q."/>
        </authorList>
    </citation>
    <scope>NUCLEOTIDE SEQUENCE</scope>
    <source>
        <strain evidence="7">NSJ-68</strain>
    </source>
</reference>
<organism evidence="7 8">
    <name type="scientific">Anaerosacchariphilus hominis</name>
    <dbReference type="NCBI Taxonomy" id="2763017"/>
    <lineage>
        <taxon>Bacteria</taxon>
        <taxon>Bacillati</taxon>
        <taxon>Bacillota</taxon>
        <taxon>Clostridia</taxon>
        <taxon>Lachnospirales</taxon>
        <taxon>Lachnospiraceae</taxon>
        <taxon>Anaerosacchariphilus</taxon>
    </lineage>
</organism>
<feature type="transmembrane region" description="Helical" evidence="6">
    <location>
        <begin position="95"/>
        <end position="115"/>
    </location>
</feature>
<feature type="transmembrane region" description="Helical" evidence="6">
    <location>
        <begin position="50"/>
        <end position="74"/>
    </location>
</feature>
<feature type="transmembrane region" description="Helical" evidence="6">
    <location>
        <begin position="437"/>
        <end position="458"/>
    </location>
</feature>
<evidence type="ECO:0000256" key="5">
    <source>
        <dbReference type="ARBA" id="ARBA00023136"/>
    </source>
</evidence>
<feature type="transmembrane region" description="Helical" evidence="6">
    <location>
        <begin position="406"/>
        <end position="425"/>
    </location>
</feature>
<dbReference type="RefSeq" id="WP_186873335.1">
    <property type="nucleotide sequence ID" value="NZ_JACOOR010000002.1"/>
</dbReference>
<sequence>MQQKASRTENVAKNIAWGYIANVLTMVFSFISRTVFIYTLGSEYLGLNGLFTNVLGILSFTELGIGNVLNYSLYKPLAMDDKEKVKSLMAVYKKAYRWVMVVVLAIGLAICPFLPNMIKDAQSVEHVYLYYGFFLFNTVTSYMVSYKNGLMSAAQKEYAVTNVMAVLNFFMVVVQCCSLVLFKNYLLYLTIQAIFQFLQRIIVSLYVDRQFPLLKEKNVQKLPDEEKAVLKENVEAMVYHKVGDVCVSQTDNIIVSTFISLSAVGKISNYTLITSSLTRIISIIFNNSVASIGNFVATESKERRKSIFKVYNFLAFWIYGIISVELFVLFQPFVKIWAGKTNLIDTLTMALMVFNFYLTGLKVAVANFKTACGIFQADKYIGIVQAVVNLVVSIILAKLIGLPGVYIGTLAQGLVDVVWRPWIVYKRIFKEPVREYYIVWFKYIGILIVLTAISYTFTWKLLAEISLIRIFMAAILIFIVINLILYLLFRKTEEMKYLEEKLYLMFQKIWRGKVRKENFK</sequence>
<comment type="caution">
    <text evidence="7">The sequence shown here is derived from an EMBL/GenBank/DDBJ whole genome shotgun (WGS) entry which is preliminary data.</text>
</comment>